<dbReference type="InterPro" id="IPR051540">
    <property type="entry name" value="S-2-haloacid_dehalogenase"/>
</dbReference>
<dbReference type="EMBL" id="PPPD01000001">
    <property type="protein sequence ID" value="PNY79980.1"/>
    <property type="molecule type" value="Genomic_DNA"/>
</dbReference>
<dbReference type="NCBIfam" id="TIGR01509">
    <property type="entry name" value="HAD-SF-IA-v3"/>
    <property type="match status" value="1"/>
</dbReference>
<dbReference type="Gene3D" id="3.40.50.1000">
    <property type="entry name" value="HAD superfamily/HAD-like"/>
    <property type="match status" value="1"/>
</dbReference>
<dbReference type="RefSeq" id="WP_103309020.1">
    <property type="nucleotide sequence ID" value="NZ_PPPD01000001.1"/>
</dbReference>
<dbReference type="AlphaFoldDB" id="A0A2K3UTZ2"/>
<dbReference type="InterPro" id="IPR036412">
    <property type="entry name" value="HAD-like_sf"/>
</dbReference>
<dbReference type="PANTHER" id="PTHR43316">
    <property type="entry name" value="HYDROLASE, HALOACID DELAHOGENASE-RELATED"/>
    <property type="match status" value="1"/>
</dbReference>
<evidence type="ECO:0000313" key="3">
    <source>
        <dbReference type="Proteomes" id="UP000236379"/>
    </source>
</evidence>
<dbReference type="OrthoDB" id="9797743at2"/>
<protein>
    <submittedName>
        <fullName evidence="2">Hydrolase</fullName>
    </submittedName>
</protein>
<dbReference type="InterPro" id="IPR023214">
    <property type="entry name" value="HAD_sf"/>
</dbReference>
<dbReference type="InterPro" id="IPR006439">
    <property type="entry name" value="HAD-SF_hydro_IA"/>
</dbReference>
<evidence type="ECO:0000313" key="2">
    <source>
        <dbReference type="EMBL" id="PNY79980.1"/>
    </source>
</evidence>
<reference evidence="2 3" key="1">
    <citation type="submission" date="2018-01" db="EMBL/GenBank/DDBJ databases">
        <title>Deinococcus koreensis sp. nov., a radiation-resistant bacterium isolated from river water.</title>
        <authorList>
            <person name="Choi A."/>
        </authorList>
    </citation>
    <scope>NUCLEOTIDE SEQUENCE [LARGE SCALE GENOMIC DNA]</scope>
    <source>
        <strain evidence="2 3">SJW1-2</strain>
    </source>
</reference>
<dbReference type="Pfam" id="PF00702">
    <property type="entry name" value="Hydrolase"/>
    <property type="match status" value="1"/>
</dbReference>
<dbReference type="CDD" id="cd02603">
    <property type="entry name" value="HAD_sEH-N_like"/>
    <property type="match status" value="1"/>
</dbReference>
<organism evidence="2 3">
    <name type="scientific">Deinococcus koreensis</name>
    <dbReference type="NCBI Taxonomy" id="2054903"/>
    <lineage>
        <taxon>Bacteria</taxon>
        <taxon>Thermotogati</taxon>
        <taxon>Deinococcota</taxon>
        <taxon>Deinococci</taxon>
        <taxon>Deinococcales</taxon>
        <taxon>Deinococcaceae</taxon>
        <taxon>Deinococcus</taxon>
    </lineage>
</organism>
<keyword evidence="1 2" id="KW-0378">Hydrolase</keyword>
<dbReference type="SFLD" id="SFLDS00003">
    <property type="entry name" value="Haloacid_Dehalogenase"/>
    <property type="match status" value="1"/>
</dbReference>
<dbReference type="Proteomes" id="UP000236379">
    <property type="component" value="Unassembled WGS sequence"/>
</dbReference>
<sequence length="238" mass="25765">MTFPTPLLAVLFDRDDTIVFTDPQIYREAALWAAGRFGLDAAQVGQTLRAQWTDTMARWWHLRTLEEEATFWTDYGEELARRLGLPPAAAGEWMETYPYERYMKPVPGAREVLGGLRARGLKVGVLSNTLPSIDRTLEAVGLRDLVDVAVASCTLGVHKPNAGAFLHAAGALGVSPQAVLFIDDKLENVEAALALGMRARLIDLRGETEGAIHDLAEVLGLVDSVNGAGQDAALTAAR</sequence>
<dbReference type="PANTHER" id="PTHR43316:SF3">
    <property type="entry name" value="HALOACID DEHALOGENASE, TYPE II (AFU_ORTHOLOGUE AFUA_2G07750)-RELATED"/>
    <property type="match status" value="1"/>
</dbReference>
<dbReference type="GO" id="GO:0016787">
    <property type="term" value="F:hydrolase activity"/>
    <property type="evidence" value="ECO:0007669"/>
    <property type="project" value="UniProtKB-KW"/>
</dbReference>
<proteinExistence type="predicted"/>
<comment type="caution">
    <text evidence="2">The sequence shown here is derived from an EMBL/GenBank/DDBJ whole genome shotgun (WGS) entry which is preliminary data.</text>
</comment>
<dbReference type="SFLD" id="SFLDG01129">
    <property type="entry name" value="C1.5:_HAD__Beta-PGM__Phosphata"/>
    <property type="match status" value="1"/>
</dbReference>
<evidence type="ECO:0000256" key="1">
    <source>
        <dbReference type="ARBA" id="ARBA00022801"/>
    </source>
</evidence>
<keyword evidence="3" id="KW-1185">Reference proteome</keyword>
<name>A0A2K3UTZ2_9DEIO</name>
<accession>A0A2K3UTZ2</accession>
<gene>
    <name evidence="2" type="ORF">CVO96_00185</name>
</gene>
<dbReference type="SUPFAM" id="SSF56784">
    <property type="entry name" value="HAD-like"/>
    <property type="match status" value="1"/>
</dbReference>
<dbReference type="PRINTS" id="PR00413">
    <property type="entry name" value="HADHALOGNASE"/>
</dbReference>